<feature type="domain" description="Mechanosensitive ion channel transmembrane helices 2/3" evidence="10">
    <location>
        <begin position="141"/>
        <end position="182"/>
    </location>
</feature>
<dbReference type="InterPro" id="IPR023408">
    <property type="entry name" value="MscS_beta-dom_sf"/>
</dbReference>
<comment type="subcellular location">
    <subcellularLocation>
        <location evidence="1">Cell membrane</location>
        <topology evidence="1">Multi-pass membrane protein</topology>
    </subcellularLocation>
</comment>
<dbReference type="PROSITE" id="PS01246">
    <property type="entry name" value="UPF0003"/>
    <property type="match status" value="1"/>
</dbReference>
<keyword evidence="5 7" id="KW-1133">Transmembrane helix</keyword>
<evidence type="ECO:0000313" key="12">
    <source>
        <dbReference type="Proteomes" id="UP001569414"/>
    </source>
</evidence>
<evidence type="ECO:0000259" key="10">
    <source>
        <dbReference type="Pfam" id="PF21088"/>
    </source>
</evidence>
<dbReference type="Pfam" id="PF21082">
    <property type="entry name" value="MS_channel_3rd"/>
    <property type="match status" value="1"/>
</dbReference>
<reference evidence="11 12" key="1">
    <citation type="submission" date="2024-08" db="EMBL/GenBank/DDBJ databases">
        <authorList>
            <person name="Ishaq N."/>
        </authorList>
    </citation>
    <scope>NUCLEOTIDE SEQUENCE [LARGE SCALE GENOMIC DNA]</scope>
    <source>
        <strain evidence="11 12">JCM 30400</strain>
    </source>
</reference>
<feature type="domain" description="Mechanosensitive ion channel MscS" evidence="8">
    <location>
        <begin position="183"/>
        <end position="252"/>
    </location>
</feature>
<sequence>MESVESVLLSWLGENRVWVVSVFLIVLASALAAWAFGRFVQKLALRAEKTVNPWDDALVGALSPPGQVFLWLLGLTVAAQRAGQATGAEIFALAEPAREIGLILVMSWFAWRFSHSAERNLCNPRYIGKPMDATTVRAIGKLVRASIAITAGIVIMQFLGYSVSGVLAFGGIGGLAVGFAAKDLLANFFGGLMIYLDRPFAVGDWIRSPDRQIEGTVEDIGWRLTRIRTFDMRPVYVPNSVFTQISVENPSRMLNRRIFETIGIRYEDAHLMAVIVADVKKMLQQHPEIDANRTLIVNFNSFAASSLDFFVYTFTRTTDWVRYHEIKQDVLLNVLKVVERHGASCAFPTSTIHIADIPSLAREAALDS</sequence>
<feature type="transmembrane region" description="Helical" evidence="7">
    <location>
        <begin position="17"/>
        <end position="36"/>
    </location>
</feature>
<comment type="caution">
    <text evidence="11">The sequence shown here is derived from an EMBL/GenBank/DDBJ whole genome shotgun (WGS) entry which is preliminary data.</text>
</comment>
<dbReference type="Gene3D" id="3.30.70.100">
    <property type="match status" value="1"/>
</dbReference>
<dbReference type="SUPFAM" id="SSF82861">
    <property type="entry name" value="Mechanosensitive channel protein MscS (YggB), transmembrane region"/>
    <property type="match status" value="1"/>
</dbReference>
<evidence type="ECO:0000256" key="7">
    <source>
        <dbReference type="SAM" id="Phobius"/>
    </source>
</evidence>
<dbReference type="SUPFAM" id="SSF82689">
    <property type="entry name" value="Mechanosensitive channel protein MscS (YggB), C-terminal domain"/>
    <property type="match status" value="1"/>
</dbReference>
<accession>A0ABV4NRJ8</accession>
<feature type="transmembrane region" description="Helical" evidence="7">
    <location>
        <begin position="166"/>
        <end position="185"/>
    </location>
</feature>
<dbReference type="Gene3D" id="2.30.30.60">
    <property type="match status" value="1"/>
</dbReference>
<keyword evidence="3" id="KW-1003">Cell membrane</keyword>
<evidence type="ECO:0000256" key="5">
    <source>
        <dbReference type="ARBA" id="ARBA00022989"/>
    </source>
</evidence>
<evidence type="ECO:0000256" key="1">
    <source>
        <dbReference type="ARBA" id="ARBA00004651"/>
    </source>
</evidence>
<protein>
    <submittedName>
        <fullName evidence="11">Mechanosensitive ion channel family protein</fullName>
    </submittedName>
</protein>
<dbReference type="SUPFAM" id="SSF50182">
    <property type="entry name" value="Sm-like ribonucleoproteins"/>
    <property type="match status" value="1"/>
</dbReference>
<dbReference type="InterPro" id="IPR006685">
    <property type="entry name" value="MscS_channel_2nd"/>
</dbReference>
<dbReference type="Pfam" id="PF00924">
    <property type="entry name" value="MS_channel_2nd"/>
    <property type="match status" value="1"/>
</dbReference>
<evidence type="ECO:0000256" key="2">
    <source>
        <dbReference type="ARBA" id="ARBA00008017"/>
    </source>
</evidence>
<dbReference type="PANTHER" id="PTHR43634">
    <property type="entry name" value="OW CONDUCTANCE MECHANOSENSITIVE CHANNEL"/>
    <property type="match status" value="1"/>
</dbReference>
<dbReference type="InterPro" id="IPR006686">
    <property type="entry name" value="MscS_channel_CS"/>
</dbReference>
<comment type="similarity">
    <text evidence="2">Belongs to the MscS (TC 1.A.23) family.</text>
</comment>
<evidence type="ECO:0000256" key="3">
    <source>
        <dbReference type="ARBA" id="ARBA00022475"/>
    </source>
</evidence>
<dbReference type="RefSeq" id="WP_371844562.1">
    <property type="nucleotide sequence ID" value="NZ_JBGMEL010000019.1"/>
</dbReference>
<dbReference type="InterPro" id="IPR011014">
    <property type="entry name" value="MscS_channel_TM-2"/>
</dbReference>
<dbReference type="InterPro" id="IPR010920">
    <property type="entry name" value="LSM_dom_sf"/>
</dbReference>
<dbReference type="Pfam" id="PF21088">
    <property type="entry name" value="MS_channel_1st"/>
    <property type="match status" value="1"/>
</dbReference>
<evidence type="ECO:0000256" key="6">
    <source>
        <dbReference type="ARBA" id="ARBA00023136"/>
    </source>
</evidence>
<dbReference type="Proteomes" id="UP001569414">
    <property type="component" value="Unassembled WGS sequence"/>
</dbReference>
<evidence type="ECO:0000313" key="11">
    <source>
        <dbReference type="EMBL" id="MFA0792159.1"/>
    </source>
</evidence>
<gene>
    <name evidence="11" type="ORF">ACCI51_16545</name>
</gene>
<feature type="domain" description="Mechanosensitive ion channel MscS C-terminal" evidence="9">
    <location>
        <begin position="262"/>
        <end position="344"/>
    </location>
</feature>
<evidence type="ECO:0000259" key="9">
    <source>
        <dbReference type="Pfam" id="PF21082"/>
    </source>
</evidence>
<dbReference type="PANTHER" id="PTHR43634:SF2">
    <property type="entry name" value="LOW CONDUCTANCE MECHANOSENSITIVE CHANNEL YNAI"/>
    <property type="match status" value="1"/>
</dbReference>
<dbReference type="Gene3D" id="1.10.287.1260">
    <property type="match status" value="1"/>
</dbReference>
<dbReference type="InterPro" id="IPR049142">
    <property type="entry name" value="MS_channel_1st"/>
</dbReference>
<organism evidence="11 12">
    <name type="scientific">Microbulbifer echini</name>
    <dbReference type="NCBI Taxonomy" id="1529067"/>
    <lineage>
        <taxon>Bacteria</taxon>
        <taxon>Pseudomonadati</taxon>
        <taxon>Pseudomonadota</taxon>
        <taxon>Gammaproteobacteria</taxon>
        <taxon>Cellvibrionales</taxon>
        <taxon>Microbulbiferaceae</taxon>
        <taxon>Microbulbifer</taxon>
    </lineage>
</organism>
<keyword evidence="12" id="KW-1185">Reference proteome</keyword>
<name>A0ABV4NRJ8_9GAMM</name>
<dbReference type="InterPro" id="IPR045042">
    <property type="entry name" value="YnaI-like"/>
</dbReference>
<dbReference type="EMBL" id="JBGMEL010000019">
    <property type="protein sequence ID" value="MFA0792159.1"/>
    <property type="molecule type" value="Genomic_DNA"/>
</dbReference>
<evidence type="ECO:0000256" key="4">
    <source>
        <dbReference type="ARBA" id="ARBA00022692"/>
    </source>
</evidence>
<keyword evidence="4 7" id="KW-0812">Transmembrane</keyword>
<proteinExistence type="inferred from homology"/>
<dbReference type="InterPro" id="IPR011066">
    <property type="entry name" value="MscS_channel_C_sf"/>
</dbReference>
<dbReference type="InterPro" id="IPR049278">
    <property type="entry name" value="MS_channel_C"/>
</dbReference>
<evidence type="ECO:0000259" key="8">
    <source>
        <dbReference type="Pfam" id="PF00924"/>
    </source>
</evidence>
<keyword evidence="6 7" id="KW-0472">Membrane</keyword>